<sequence length="43" mass="4933">MKCSVFGCRFRENHDTINHTCGTCKSYPMVLESVQTIILELNI</sequence>
<reference evidence="1" key="1">
    <citation type="journal article" date="2020" name="Nature">
        <title>Giant virus diversity and host interactions through global metagenomics.</title>
        <authorList>
            <person name="Schulz F."/>
            <person name="Roux S."/>
            <person name="Paez-Espino D."/>
            <person name="Jungbluth S."/>
            <person name="Walsh D.A."/>
            <person name="Denef V.J."/>
            <person name="McMahon K.D."/>
            <person name="Konstantinidis K.T."/>
            <person name="Eloe-Fadrosh E.A."/>
            <person name="Kyrpides N.C."/>
            <person name="Woyke T."/>
        </authorList>
    </citation>
    <scope>NUCLEOTIDE SEQUENCE</scope>
    <source>
        <strain evidence="1">GVMAG-S-1004661-13</strain>
    </source>
</reference>
<proteinExistence type="predicted"/>
<evidence type="ECO:0000313" key="1">
    <source>
        <dbReference type="EMBL" id="QHS77250.1"/>
    </source>
</evidence>
<organism evidence="1">
    <name type="scientific">viral metagenome</name>
    <dbReference type="NCBI Taxonomy" id="1070528"/>
    <lineage>
        <taxon>unclassified sequences</taxon>
        <taxon>metagenomes</taxon>
        <taxon>organismal metagenomes</taxon>
    </lineage>
</organism>
<dbReference type="AlphaFoldDB" id="A0A6C0ACK7"/>
<protein>
    <submittedName>
        <fullName evidence="1">Uncharacterized protein</fullName>
    </submittedName>
</protein>
<accession>A0A6C0ACK7</accession>
<name>A0A6C0ACK7_9ZZZZ</name>
<dbReference type="EMBL" id="MN740544">
    <property type="protein sequence ID" value="QHS77250.1"/>
    <property type="molecule type" value="Genomic_DNA"/>
</dbReference>